<evidence type="ECO:0000313" key="1">
    <source>
        <dbReference type="EMBL" id="QHT28930.1"/>
    </source>
</evidence>
<proteinExistence type="predicted"/>
<sequence>MNFITFTDNITEHYYYNKKQFNLIIECLESLDNNYFLTKTQQKQINWTYINNIRLKNIIQRIISSRKHSNV</sequence>
<organism evidence="1">
    <name type="scientific">viral metagenome</name>
    <dbReference type="NCBI Taxonomy" id="1070528"/>
    <lineage>
        <taxon>unclassified sequences</taxon>
        <taxon>metagenomes</taxon>
        <taxon>organismal metagenomes</taxon>
    </lineage>
</organism>
<dbReference type="AlphaFoldDB" id="A0A6C0EKS5"/>
<reference evidence="1" key="1">
    <citation type="journal article" date="2020" name="Nature">
        <title>Giant virus diversity and host interactions through global metagenomics.</title>
        <authorList>
            <person name="Schulz F."/>
            <person name="Roux S."/>
            <person name="Paez-Espino D."/>
            <person name="Jungbluth S."/>
            <person name="Walsh D.A."/>
            <person name="Denef V.J."/>
            <person name="McMahon K.D."/>
            <person name="Konstantinidis K.T."/>
            <person name="Eloe-Fadrosh E.A."/>
            <person name="Kyrpides N.C."/>
            <person name="Woyke T."/>
        </authorList>
    </citation>
    <scope>NUCLEOTIDE SEQUENCE</scope>
    <source>
        <strain evidence="1">GVMAG-M-3300001351-8</strain>
    </source>
</reference>
<accession>A0A6C0EKS5</accession>
<dbReference type="EMBL" id="MN738866">
    <property type="protein sequence ID" value="QHT28930.1"/>
    <property type="molecule type" value="Genomic_DNA"/>
</dbReference>
<name>A0A6C0EKS5_9ZZZZ</name>
<protein>
    <submittedName>
        <fullName evidence="1">Uncharacterized protein</fullName>
    </submittedName>
</protein>